<dbReference type="Proteomes" id="UP001412239">
    <property type="component" value="Unassembled WGS sequence"/>
</dbReference>
<keyword evidence="3" id="KW-1185">Reference proteome</keyword>
<feature type="chain" id="PRO_5013081442" evidence="1">
    <location>
        <begin position="17"/>
        <end position="537"/>
    </location>
</feature>
<protein>
    <submittedName>
        <fullName evidence="2">Uncharacterized protein</fullName>
    </submittedName>
</protein>
<dbReference type="EMBL" id="LN890954">
    <property type="protein sequence ID" value="CUS14923.1"/>
    <property type="molecule type" value="Genomic_DNA"/>
</dbReference>
<organism evidence="2 3">
    <name type="scientific">Tuber aestivum</name>
    <name type="common">summer truffle</name>
    <dbReference type="NCBI Taxonomy" id="59557"/>
    <lineage>
        <taxon>Eukaryota</taxon>
        <taxon>Fungi</taxon>
        <taxon>Dikarya</taxon>
        <taxon>Ascomycota</taxon>
        <taxon>Pezizomycotina</taxon>
        <taxon>Pezizomycetes</taxon>
        <taxon>Pezizales</taxon>
        <taxon>Tuberaceae</taxon>
        <taxon>Tuber</taxon>
    </lineage>
</organism>
<feature type="signal peptide" evidence="1">
    <location>
        <begin position="1"/>
        <end position="16"/>
    </location>
</feature>
<keyword evidence="1" id="KW-0732">Signal</keyword>
<dbReference type="AlphaFoldDB" id="A0A292Q836"/>
<proteinExistence type="predicted"/>
<evidence type="ECO:0000313" key="2">
    <source>
        <dbReference type="EMBL" id="CUS14923.1"/>
    </source>
</evidence>
<reference evidence="2" key="1">
    <citation type="submission" date="2015-10" db="EMBL/GenBank/DDBJ databases">
        <authorList>
            <person name="Regsiter A."/>
            <person name="william w."/>
        </authorList>
    </citation>
    <scope>NUCLEOTIDE SEQUENCE</scope>
    <source>
        <strain evidence="2">Montdore</strain>
    </source>
</reference>
<name>A0A292Q836_9PEZI</name>
<evidence type="ECO:0000313" key="3">
    <source>
        <dbReference type="Proteomes" id="UP001412239"/>
    </source>
</evidence>
<accession>A0A292Q836</accession>
<sequence>MIFVLLLFLVVSFSLAAPQGEDGVFTASTVVEETTTVSPTPKATTTKTGIPPKPTITEVVIPAQAEVDCSDSSWVPTVDAWVKEEVDKKLKEWWESIPDRDSKNFVAEFGKAFGDSAHNIACGVDTEDQCINPSCKVFRAANAPKWTYFVRVAISNLNRFMRLLHAGIGDGQLGFEALREEVAEDFFPWKDTRTDLEKAAPWLAAIFSTAAGFVPFGFAAKGVVGILSQGLITGVSTSGAAFAGAAFTQVSLDPAIRPIIERMRLLSELGAFVADYCSTARDILGKWSMVIFKGGKDRSGKDIFAYLRGGRFVLHDQWTKSDLEKFFKKRLVAWEHTKTFILCANSTSPDSVVSPLDSQYITGNGTRVCSLYRLDDEGNLKDLIAVEKLEQPQYGITARDMVQSSVEAYLANGLDYTAQDMTERLQISAALPSDKQWFAKGAAGEGAFTIPICDVGHETEWMGRGLPCCCGIGCKDTKSFMEEVNMGGFDPVEQKCREICPVCAAVDYGNDASRSKPSGRALVGMFIAIGAASFWLG</sequence>
<evidence type="ECO:0000256" key="1">
    <source>
        <dbReference type="SAM" id="SignalP"/>
    </source>
</evidence>
<gene>
    <name evidence="2" type="ORF">GSTUAT00000993001</name>
</gene>